<sequence>MSADDTFANALEVLQCLPLGDPRVLDACRRLGEITNDLQSAMAAETDLEEACALVEEHAHDSARKAASFLIEVLRLAHNL</sequence>
<reference evidence="1 2" key="1">
    <citation type="journal article" date="2021" name="Genome Biol. Evol.">
        <title>Complete Genome Sequencing of a Novel Gloeobacter Species from a Waterfall Cave in Mexico.</title>
        <authorList>
            <person name="Saw J.H."/>
            <person name="Cardona T."/>
            <person name="Montejano G."/>
        </authorList>
    </citation>
    <scope>NUCLEOTIDE SEQUENCE [LARGE SCALE GENOMIC DNA]</scope>
    <source>
        <strain evidence="1">MG652769</strain>
    </source>
</reference>
<protein>
    <submittedName>
        <fullName evidence="1">Uncharacterized protein</fullName>
    </submittedName>
</protein>
<keyword evidence="2" id="KW-1185">Reference proteome</keyword>
<dbReference type="Proteomes" id="UP001054846">
    <property type="component" value="Chromosome"/>
</dbReference>
<proteinExistence type="predicted"/>
<name>A0ABY3PSH7_9CYAN</name>
<evidence type="ECO:0000313" key="1">
    <source>
        <dbReference type="EMBL" id="UFP96692.1"/>
    </source>
</evidence>
<gene>
    <name evidence="1" type="ORF">ISF26_10975</name>
</gene>
<organism evidence="1 2">
    <name type="scientific">Gloeobacter morelensis MG652769</name>
    <dbReference type="NCBI Taxonomy" id="2781736"/>
    <lineage>
        <taxon>Bacteria</taxon>
        <taxon>Bacillati</taxon>
        <taxon>Cyanobacteriota</taxon>
        <taxon>Cyanophyceae</taxon>
        <taxon>Gloeobacterales</taxon>
        <taxon>Gloeobacteraceae</taxon>
        <taxon>Gloeobacter</taxon>
        <taxon>Gloeobacter morelensis</taxon>
    </lineage>
</organism>
<dbReference type="EMBL" id="CP063845">
    <property type="protein sequence ID" value="UFP96692.1"/>
    <property type="molecule type" value="Genomic_DNA"/>
</dbReference>
<evidence type="ECO:0000313" key="2">
    <source>
        <dbReference type="Proteomes" id="UP001054846"/>
    </source>
</evidence>
<accession>A0ABY3PSH7</accession>
<dbReference type="RefSeq" id="WP_230843991.1">
    <property type="nucleotide sequence ID" value="NZ_CP063845.1"/>
</dbReference>